<dbReference type="Gene3D" id="3.40.630.30">
    <property type="match status" value="1"/>
</dbReference>
<dbReference type="EMBL" id="JBHTCP010000052">
    <property type="protein sequence ID" value="MFC7373598.1"/>
    <property type="molecule type" value="Genomic_DNA"/>
</dbReference>
<dbReference type="InterPro" id="IPR016181">
    <property type="entry name" value="Acyl_CoA_acyltransferase"/>
</dbReference>
<dbReference type="SUPFAM" id="SSF55729">
    <property type="entry name" value="Acyl-CoA N-acyltransferases (Nat)"/>
    <property type="match status" value="1"/>
</dbReference>
<comment type="caution">
    <text evidence="2">The sequence shown here is derived from an EMBL/GenBank/DDBJ whole genome shotgun (WGS) entry which is preliminary data.</text>
</comment>
<dbReference type="Pfam" id="PF00583">
    <property type="entry name" value="Acetyltransf_1"/>
    <property type="match status" value="1"/>
</dbReference>
<sequence>MGEIRQLNEPHEFREAFPVMRQLRTHLTEDLFAELVGEMQEEGYTLFALVDEGEIRAAAGIAVLTNLYYGKHVWVYDLVTDNKARSKGFGYEMLAFLESFAAQNGCSCVALSSNFERVDAHRFYEDKAGYDRVSYVFKKNL</sequence>
<keyword evidence="2" id="KW-0808">Transferase</keyword>
<gene>
    <name evidence="2" type="ORF">ACFQPF_18295</name>
</gene>
<evidence type="ECO:0000313" key="3">
    <source>
        <dbReference type="Proteomes" id="UP001596549"/>
    </source>
</evidence>
<dbReference type="PROSITE" id="PS51186">
    <property type="entry name" value="GNAT"/>
    <property type="match status" value="1"/>
</dbReference>
<protein>
    <submittedName>
        <fullName evidence="2">GNAT family N-acetyltransferase</fullName>
        <ecNumber evidence="2">2.3.1.-</ecNumber>
    </submittedName>
</protein>
<dbReference type="RefSeq" id="WP_379751678.1">
    <property type="nucleotide sequence ID" value="NZ_JBHTCP010000052.1"/>
</dbReference>
<proteinExistence type="predicted"/>
<accession>A0ABW2NXA8</accession>
<organism evidence="2 3">
    <name type="scientific">Fictibacillus iocasae</name>
    <dbReference type="NCBI Taxonomy" id="2715437"/>
    <lineage>
        <taxon>Bacteria</taxon>
        <taxon>Bacillati</taxon>
        <taxon>Bacillota</taxon>
        <taxon>Bacilli</taxon>
        <taxon>Bacillales</taxon>
        <taxon>Fictibacillaceae</taxon>
        <taxon>Fictibacillus</taxon>
    </lineage>
</organism>
<dbReference type="GO" id="GO:0016746">
    <property type="term" value="F:acyltransferase activity"/>
    <property type="evidence" value="ECO:0007669"/>
    <property type="project" value="UniProtKB-KW"/>
</dbReference>
<feature type="domain" description="N-acetyltransferase" evidence="1">
    <location>
        <begin position="2"/>
        <end position="141"/>
    </location>
</feature>
<evidence type="ECO:0000313" key="2">
    <source>
        <dbReference type="EMBL" id="MFC7373598.1"/>
    </source>
</evidence>
<keyword evidence="2" id="KW-0012">Acyltransferase</keyword>
<dbReference type="EC" id="2.3.1.-" evidence="2"/>
<keyword evidence="3" id="KW-1185">Reference proteome</keyword>
<evidence type="ECO:0000259" key="1">
    <source>
        <dbReference type="PROSITE" id="PS51186"/>
    </source>
</evidence>
<dbReference type="Proteomes" id="UP001596549">
    <property type="component" value="Unassembled WGS sequence"/>
</dbReference>
<dbReference type="InterPro" id="IPR000182">
    <property type="entry name" value="GNAT_dom"/>
</dbReference>
<reference evidence="3" key="1">
    <citation type="journal article" date="2019" name="Int. J. Syst. Evol. Microbiol.">
        <title>The Global Catalogue of Microorganisms (GCM) 10K type strain sequencing project: providing services to taxonomists for standard genome sequencing and annotation.</title>
        <authorList>
            <consortium name="The Broad Institute Genomics Platform"/>
            <consortium name="The Broad Institute Genome Sequencing Center for Infectious Disease"/>
            <person name="Wu L."/>
            <person name="Ma J."/>
        </authorList>
    </citation>
    <scope>NUCLEOTIDE SEQUENCE [LARGE SCALE GENOMIC DNA]</scope>
    <source>
        <strain evidence="3">NBRC 106396</strain>
    </source>
</reference>
<name>A0ABW2NXA8_9BACL</name>